<reference evidence="2 4" key="3">
    <citation type="submission" date="2020-09" db="EMBL/GenBank/DDBJ databases">
        <title>Complete, closed and curated genome sequences of Photobacterium damselae subsp. piscicida isolates from Australia indicate localised evolution and additional plasmid-borne pathogenicity mechanisms.</title>
        <authorList>
            <person name="Baseggio L."/>
            <person name="Silayeva O."/>
            <person name="Buller N."/>
            <person name="Landos M."/>
            <person name="Engelstaedter J."/>
            <person name="Barnes A.C."/>
        </authorList>
    </citation>
    <scope>NUCLEOTIDE SEQUENCE [LARGE SCALE GENOMIC DNA]</scope>
    <source>
        <strain evidence="2 4">AS-16-0540-1</strain>
    </source>
</reference>
<proteinExistence type="predicted"/>
<dbReference type="Proteomes" id="UP000516656">
    <property type="component" value="Chromosome 2"/>
</dbReference>
<evidence type="ECO:0000313" key="2">
    <source>
        <dbReference type="EMBL" id="QOD57961.1"/>
    </source>
</evidence>
<name>A0A7L8A7P4_PHODP</name>
<dbReference type="AlphaFoldDB" id="A0A7L8A7P4"/>
<gene>
    <name evidence="2" type="ORF">IC627_18975</name>
    <name evidence="1" type="ORF">PDPUS_2_01390</name>
</gene>
<reference evidence="3" key="2">
    <citation type="submission" date="2017-05" db="EMBL/GenBank/DDBJ databases">
        <title>Whole genome sequence of fish pathogenic bacteria, Photobacterium damselae subsp. piscicida, strain 91-197, isolated from hybrid striped bass (Morone sp.) in USA.</title>
        <authorList>
            <person name="Teru Y."/>
            <person name="Hikima J."/>
            <person name="Kono T."/>
            <person name="Sakai M."/>
            <person name="Takano T."/>
            <person name="Hawke J.P."/>
            <person name="Takeyama H."/>
            <person name="Aoki T."/>
        </authorList>
    </citation>
    <scope>NUCLEOTIDE SEQUENCE [LARGE SCALE GENOMIC DNA]</scope>
    <source>
        <strain evidence="3">91-197</strain>
    </source>
</reference>
<dbReference type="RefSeq" id="WP_191169501.1">
    <property type="nucleotide sequence ID" value="NZ_AP018046.1"/>
</dbReference>
<evidence type="ECO:0000313" key="3">
    <source>
        <dbReference type="Proteomes" id="UP000218676"/>
    </source>
</evidence>
<reference evidence="1" key="1">
    <citation type="journal article" date="2017" name="Genome Announc.">
        <title>Whole-Genome Sequence of Photobacterium damselae subsp. piscicida Strain 91-197, Isolated from Hybrid Striped Bass (Morone sp.) in the United States.</title>
        <authorList>
            <person name="Teru Y."/>
            <person name="Hikima J."/>
            <person name="Kono T."/>
            <person name="Sakai M."/>
            <person name="Takano T."/>
            <person name="Hawke J.P."/>
            <person name="Takeyama H."/>
            <person name="Aoki T."/>
        </authorList>
    </citation>
    <scope>NUCLEOTIDE SEQUENCE</scope>
    <source>
        <strain evidence="1">91-197</strain>
    </source>
</reference>
<evidence type="ECO:0000313" key="1">
    <source>
        <dbReference type="EMBL" id="BAX55975.1"/>
    </source>
</evidence>
<organism evidence="2 4">
    <name type="scientific">Photobacterium damsela subsp. piscicida</name>
    <name type="common">Pasteurella piscicida</name>
    <dbReference type="NCBI Taxonomy" id="38294"/>
    <lineage>
        <taxon>Bacteria</taxon>
        <taxon>Pseudomonadati</taxon>
        <taxon>Pseudomonadota</taxon>
        <taxon>Gammaproteobacteria</taxon>
        <taxon>Vibrionales</taxon>
        <taxon>Vibrionaceae</taxon>
        <taxon>Photobacterium</taxon>
    </lineage>
</organism>
<dbReference type="Proteomes" id="UP000218676">
    <property type="component" value="Chromosome 2"/>
</dbReference>
<sequence length="57" mass="6443">MIAAMIEHIIEHQLASDFTLQLSNEKKNFQVLVDITNTVISQSTKKEVVTPIDLFSI</sequence>
<dbReference type="EMBL" id="AP018046">
    <property type="protein sequence ID" value="BAX55975.1"/>
    <property type="molecule type" value="Genomic_DNA"/>
</dbReference>
<accession>A0A7L8A7P4</accession>
<evidence type="ECO:0000313" key="4">
    <source>
        <dbReference type="Proteomes" id="UP000516656"/>
    </source>
</evidence>
<protein>
    <submittedName>
        <fullName evidence="2">Uncharacterized protein</fullName>
    </submittedName>
</protein>
<dbReference type="EMBL" id="CP061855">
    <property type="protein sequence ID" value="QOD57961.1"/>
    <property type="molecule type" value="Genomic_DNA"/>
</dbReference>